<evidence type="ECO:0000256" key="3">
    <source>
        <dbReference type="ARBA" id="ARBA00023014"/>
    </source>
</evidence>
<comment type="caution">
    <text evidence="4">The sequence shown here is derived from an EMBL/GenBank/DDBJ whole genome shotgun (WGS) entry which is preliminary data.</text>
</comment>
<sequence>MKSLEELRALREKMKSQTDNRSVATGDETVIKVGMATCGIAAGARPVLDALLDEADKRQLHNVSISQTGCIGMCRLEPIVEVYKDGQKFTYIHMTAEKARRVMVEHVVNGNVVKEFLVGENS</sequence>
<dbReference type="GO" id="GO:0051536">
    <property type="term" value="F:iron-sulfur cluster binding"/>
    <property type="evidence" value="ECO:0007669"/>
    <property type="project" value="UniProtKB-KW"/>
</dbReference>
<reference evidence="4" key="2">
    <citation type="submission" date="2021-04" db="EMBL/GenBank/DDBJ databases">
        <authorList>
            <person name="Gilroy R."/>
        </authorList>
    </citation>
    <scope>NUCLEOTIDE SEQUENCE</scope>
    <source>
        <strain evidence="4">26628</strain>
    </source>
</reference>
<keyword evidence="1" id="KW-0479">Metal-binding</keyword>
<dbReference type="EMBL" id="DXFD01000057">
    <property type="protein sequence ID" value="HIX46773.1"/>
    <property type="molecule type" value="Genomic_DNA"/>
</dbReference>
<dbReference type="Gene3D" id="3.40.30.10">
    <property type="entry name" value="Glutaredoxin"/>
    <property type="match status" value="1"/>
</dbReference>
<evidence type="ECO:0000313" key="5">
    <source>
        <dbReference type="Proteomes" id="UP000824249"/>
    </source>
</evidence>
<gene>
    <name evidence="4" type="ORF">H9737_03675</name>
</gene>
<evidence type="ECO:0000313" key="4">
    <source>
        <dbReference type="EMBL" id="HIX46773.1"/>
    </source>
</evidence>
<dbReference type="PANTHER" id="PTHR43578:SF3">
    <property type="entry name" value="NADH-QUINONE OXIDOREDUCTASE SUBUNIT F"/>
    <property type="match status" value="1"/>
</dbReference>
<proteinExistence type="predicted"/>
<evidence type="ECO:0000256" key="2">
    <source>
        <dbReference type="ARBA" id="ARBA00023004"/>
    </source>
</evidence>
<dbReference type="InterPro" id="IPR036249">
    <property type="entry name" value="Thioredoxin-like_sf"/>
</dbReference>
<organism evidence="4 5">
    <name type="scientific">Candidatus Borkfalkia faecigallinarum</name>
    <dbReference type="NCBI Taxonomy" id="2838509"/>
    <lineage>
        <taxon>Bacteria</taxon>
        <taxon>Bacillati</taxon>
        <taxon>Bacillota</taxon>
        <taxon>Clostridia</taxon>
        <taxon>Christensenellales</taxon>
        <taxon>Christensenellaceae</taxon>
        <taxon>Candidatus Borkfalkia</taxon>
    </lineage>
</organism>
<dbReference type="Proteomes" id="UP000824249">
    <property type="component" value="Unassembled WGS sequence"/>
</dbReference>
<name>A0A9D1VTX9_9FIRM</name>
<dbReference type="SUPFAM" id="SSF52833">
    <property type="entry name" value="Thioredoxin-like"/>
    <property type="match status" value="1"/>
</dbReference>
<protein>
    <submittedName>
        <fullName evidence="4">(2Fe-2S) ferredoxin domain-containing protein</fullName>
    </submittedName>
</protein>
<dbReference type="CDD" id="cd02980">
    <property type="entry name" value="TRX_Fd_family"/>
    <property type="match status" value="1"/>
</dbReference>
<evidence type="ECO:0000256" key="1">
    <source>
        <dbReference type="ARBA" id="ARBA00022723"/>
    </source>
</evidence>
<accession>A0A9D1VTX9</accession>
<keyword evidence="3" id="KW-0411">Iron-sulfur</keyword>
<keyword evidence="2" id="KW-0408">Iron</keyword>
<reference evidence="4" key="1">
    <citation type="journal article" date="2021" name="PeerJ">
        <title>Extensive microbial diversity within the chicken gut microbiome revealed by metagenomics and culture.</title>
        <authorList>
            <person name="Gilroy R."/>
            <person name="Ravi A."/>
            <person name="Getino M."/>
            <person name="Pursley I."/>
            <person name="Horton D.L."/>
            <person name="Alikhan N.F."/>
            <person name="Baker D."/>
            <person name="Gharbi K."/>
            <person name="Hall N."/>
            <person name="Watson M."/>
            <person name="Adriaenssens E.M."/>
            <person name="Foster-Nyarko E."/>
            <person name="Jarju S."/>
            <person name="Secka A."/>
            <person name="Antonio M."/>
            <person name="Oren A."/>
            <person name="Chaudhuri R.R."/>
            <person name="La Ragione R."/>
            <person name="Hildebrand F."/>
            <person name="Pallen M.J."/>
        </authorList>
    </citation>
    <scope>NUCLEOTIDE SEQUENCE</scope>
    <source>
        <strain evidence="4">26628</strain>
    </source>
</reference>
<dbReference type="GO" id="GO:0046872">
    <property type="term" value="F:metal ion binding"/>
    <property type="evidence" value="ECO:0007669"/>
    <property type="project" value="UniProtKB-KW"/>
</dbReference>
<dbReference type="AlphaFoldDB" id="A0A9D1VTX9"/>
<dbReference type="PANTHER" id="PTHR43578">
    <property type="entry name" value="NADH-QUINONE OXIDOREDUCTASE SUBUNIT F"/>
    <property type="match status" value="1"/>
</dbReference>